<evidence type="ECO:0000313" key="3">
    <source>
        <dbReference type="Proteomes" id="UP000006729"/>
    </source>
</evidence>
<dbReference type="AlphaFoldDB" id="A0A2K2A1Y6"/>
<keyword evidence="1" id="KW-0472">Membrane</keyword>
<protein>
    <submittedName>
        <fullName evidence="2">Uncharacterized protein</fullName>
    </submittedName>
</protein>
<keyword evidence="1" id="KW-1133">Transmembrane helix</keyword>
<reference evidence="2 3" key="1">
    <citation type="journal article" date="2006" name="Science">
        <title>The genome of black cottonwood, Populus trichocarpa (Torr. &amp; Gray).</title>
        <authorList>
            <person name="Tuskan G.A."/>
            <person name="Difazio S."/>
            <person name="Jansson S."/>
            <person name="Bohlmann J."/>
            <person name="Grigoriev I."/>
            <person name="Hellsten U."/>
            <person name="Putnam N."/>
            <person name="Ralph S."/>
            <person name="Rombauts S."/>
            <person name="Salamov A."/>
            <person name="Schein J."/>
            <person name="Sterck L."/>
            <person name="Aerts A."/>
            <person name="Bhalerao R.R."/>
            <person name="Bhalerao R.P."/>
            <person name="Blaudez D."/>
            <person name="Boerjan W."/>
            <person name="Brun A."/>
            <person name="Brunner A."/>
            <person name="Busov V."/>
            <person name="Campbell M."/>
            <person name="Carlson J."/>
            <person name="Chalot M."/>
            <person name="Chapman J."/>
            <person name="Chen G.L."/>
            <person name="Cooper D."/>
            <person name="Coutinho P.M."/>
            <person name="Couturier J."/>
            <person name="Covert S."/>
            <person name="Cronk Q."/>
            <person name="Cunningham R."/>
            <person name="Davis J."/>
            <person name="Degroeve S."/>
            <person name="Dejardin A."/>
            <person name="Depamphilis C."/>
            <person name="Detter J."/>
            <person name="Dirks B."/>
            <person name="Dubchak I."/>
            <person name="Duplessis S."/>
            <person name="Ehlting J."/>
            <person name="Ellis B."/>
            <person name="Gendler K."/>
            <person name="Goodstein D."/>
            <person name="Gribskov M."/>
            <person name="Grimwood J."/>
            <person name="Groover A."/>
            <person name="Gunter L."/>
            <person name="Hamberger B."/>
            <person name="Heinze B."/>
            <person name="Helariutta Y."/>
            <person name="Henrissat B."/>
            <person name="Holligan D."/>
            <person name="Holt R."/>
            <person name="Huang W."/>
            <person name="Islam-Faridi N."/>
            <person name="Jones S."/>
            <person name="Jones-Rhoades M."/>
            <person name="Jorgensen R."/>
            <person name="Joshi C."/>
            <person name="Kangasjarvi J."/>
            <person name="Karlsson J."/>
            <person name="Kelleher C."/>
            <person name="Kirkpatrick R."/>
            <person name="Kirst M."/>
            <person name="Kohler A."/>
            <person name="Kalluri U."/>
            <person name="Larimer F."/>
            <person name="Leebens-Mack J."/>
            <person name="Leple J.C."/>
            <person name="Locascio P."/>
            <person name="Lou Y."/>
            <person name="Lucas S."/>
            <person name="Martin F."/>
            <person name="Montanini B."/>
            <person name="Napoli C."/>
            <person name="Nelson D.R."/>
            <person name="Nelson C."/>
            <person name="Nieminen K."/>
            <person name="Nilsson O."/>
            <person name="Pereda V."/>
            <person name="Peter G."/>
            <person name="Philippe R."/>
            <person name="Pilate G."/>
            <person name="Poliakov A."/>
            <person name="Razumovskaya J."/>
            <person name="Richardson P."/>
            <person name="Rinaldi C."/>
            <person name="Ritland K."/>
            <person name="Rouze P."/>
            <person name="Ryaboy D."/>
            <person name="Schmutz J."/>
            <person name="Schrader J."/>
            <person name="Segerman B."/>
            <person name="Shin H."/>
            <person name="Siddiqui A."/>
            <person name="Sterky F."/>
            <person name="Terry A."/>
            <person name="Tsai C.J."/>
            <person name="Uberbacher E."/>
            <person name="Unneberg P."/>
            <person name="Vahala J."/>
            <person name="Wall K."/>
            <person name="Wessler S."/>
            <person name="Yang G."/>
            <person name="Yin T."/>
            <person name="Douglas C."/>
            <person name="Marra M."/>
            <person name="Sandberg G."/>
            <person name="Van de Peer Y."/>
            <person name="Rokhsar D."/>
        </authorList>
    </citation>
    <scope>NUCLEOTIDE SEQUENCE [LARGE SCALE GENOMIC DNA]</scope>
    <source>
        <strain evidence="3">cv. Nisqually</strain>
    </source>
</reference>
<keyword evidence="1" id="KW-0812">Transmembrane</keyword>
<accession>A0A2K2A1Y6</accession>
<dbReference type="Proteomes" id="UP000006729">
    <property type="component" value="Chromosome 6"/>
</dbReference>
<dbReference type="EMBL" id="CM009295">
    <property type="protein sequence ID" value="PNT31528.1"/>
    <property type="molecule type" value="Genomic_DNA"/>
</dbReference>
<organism evidence="2 3">
    <name type="scientific">Populus trichocarpa</name>
    <name type="common">Western balsam poplar</name>
    <name type="synonym">Populus balsamifera subsp. trichocarpa</name>
    <dbReference type="NCBI Taxonomy" id="3694"/>
    <lineage>
        <taxon>Eukaryota</taxon>
        <taxon>Viridiplantae</taxon>
        <taxon>Streptophyta</taxon>
        <taxon>Embryophyta</taxon>
        <taxon>Tracheophyta</taxon>
        <taxon>Spermatophyta</taxon>
        <taxon>Magnoliopsida</taxon>
        <taxon>eudicotyledons</taxon>
        <taxon>Gunneridae</taxon>
        <taxon>Pentapetalae</taxon>
        <taxon>rosids</taxon>
        <taxon>fabids</taxon>
        <taxon>Malpighiales</taxon>
        <taxon>Salicaceae</taxon>
        <taxon>Saliceae</taxon>
        <taxon>Populus</taxon>
    </lineage>
</organism>
<gene>
    <name evidence="2" type="ORF">POPTR_006G136100</name>
</gene>
<evidence type="ECO:0000313" key="2">
    <source>
        <dbReference type="EMBL" id="PNT31528.1"/>
    </source>
</evidence>
<evidence type="ECO:0000256" key="1">
    <source>
        <dbReference type="SAM" id="Phobius"/>
    </source>
</evidence>
<keyword evidence="3" id="KW-1185">Reference proteome</keyword>
<name>A0A2K2A1Y6_POPTR</name>
<dbReference type="InParanoid" id="A0A2K2A1Y6"/>
<sequence>MFEDNLQSGAIHAVVQAVSLSCQSTAAASIHQGLLPTLFYPIYRVSDHSTSISFIGLQFLFIFCLLYELLHLPFQEFMLDTHLMKASCEDCGAACGHFRLLDWALANQLILDLGIL</sequence>
<feature type="transmembrane region" description="Helical" evidence="1">
    <location>
        <begin position="52"/>
        <end position="70"/>
    </location>
</feature>
<proteinExistence type="predicted"/>